<dbReference type="EMBL" id="CP048222">
    <property type="protein sequence ID" value="QHT66039.1"/>
    <property type="molecule type" value="Genomic_DNA"/>
</dbReference>
<proteinExistence type="predicted"/>
<organism evidence="1 2">
    <name type="scientific">Rhodocytophaga rosea</name>
    <dbReference type="NCBI Taxonomy" id="2704465"/>
    <lineage>
        <taxon>Bacteria</taxon>
        <taxon>Pseudomonadati</taxon>
        <taxon>Bacteroidota</taxon>
        <taxon>Cytophagia</taxon>
        <taxon>Cytophagales</taxon>
        <taxon>Rhodocytophagaceae</taxon>
        <taxon>Rhodocytophaga</taxon>
    </lineage>
</organism>
<dbReference type="Proteomes" id="UP000480178">
    <property type="component" value="Chromosome"/>
</dbReference>
<reference evidence="1 2" key="1">
    <citation type="submission" date="2020-01" db="EMBL/GenBank/DDBJ databases">
        <authorList>
            <person name="Kim M.K."/>
        </authorList>
    </citation>
    <scope>NUCLEOTIDE SEQUENCE [LARGE SCALE GENOMIC DNA]</scope>
    <source>
        <strain evidence="1 2">172606-1</strain>
    </source>
</reference>
<name>A0A6C0GDF3_9BACT</name>
<sequence>MSKQLGICLYFLGEDNQPLTGIQKGWVSVFKEYLMYVLAEQKGIEISFIESSDLIQLAQTGFDRPLLMITILSSLMEQPEKRAQAEQFLTDVQAAGLSLQGVCKVFKEPVASTTEPVLLQSHKPYLLYTIDRQTGLPLTPDSQLAYEYISGFLFKLFDLASDIEKAIGEQTEQDSTDEKLKSVYLAESGYDLLPVRQSIERELLRHGYLVYPDKPYAGGLADVSYTVLEDLKKCSLSIHLFGKNDSATLLQNGNSVSVLENELAARYFLEMKHSNTFKRIIWMPEGLKPASEKQQFLLRDIQKQERLHAGADVITCPVEELKDIIIEKLRPETSEEMFIQPAATSGTSLKKVYLLSDFAHEESIQGVKELLQQSGLEVVLPQVLTDQKQMMGIHQQNLLQSDAILFLHTHGHTHWLRSKINDSLRVKGFNPSKKYACKAIISSQMGQLPNDPVFSDILLLPSVGEINMDLLSPFLHRLN</sequence>
<keyword evidence="2" id="KW-1185">Reference proteome</keyword>
<dbReference type="KEGG" id="rhoz:GXP67_04800"/>
<dbReference type="RefSeq" id="WP_162442112.1">
    <property type="nucleotide sequence ID" value="NZ_CP048222.1"/>
</dbReference>
<evidence type="ECO:0000313" key="1">
    <source>
        <dbReference type="EMBL" id="QHT66039.1"/>
    </source>
</evidence>
<accession>A0A6C0GDF3</accession>
<evidence type="ECO:0008006" key="3">
    <source>
        <dbReference type="Google" id="ProtNLM"/>
    </source>
</evidence>
<evidence type="ECO:0000313" key="2">
    <source>
        <dbReference type="Proteomes" id="UP000480178"/>
    </source>
</evidence>
<gene>
    <name evidence="1" type="ORF">GXP67_04800</name>
</gene>
<protein>
    <recommendedName>
        <fullName evidence="3">TIR domain-containing protein</fullName>
    </recommendedName>
</protein>
<dbReference type="AlphaFoldDB" id="A0A6C0GDF3"/>